<dbReference type="SUPFAM" id="SSF47188">
    <property type="entry name" value="Hemerythrin-like"/>
    <property type="match status" value="1"/>
</dbReference>
<evidence type="ECO:0000256" key="3">
    <source>
        <dbReference type="ARBA" id="ARBA00023004"/>
    </source>
</evidence>
<reference evidence="6 7" key="1">
    <citation type="submission" date="2019-03" db="EMBL/GenBank/DDBJ databases">
        <title>Single cell metagenomics reveals metabolic interactions within the superorganism composed of flagellate Streblomastix strix and complex community of Bacteroidetes bacteria on its surface.</title>
        <authorList>
            <person name="Treitli S.C."/>
            <person name="Kolisko M."/>
            <person name="Husnik F."/>
            <person name="Keeling P."/>
            <person name="Hampl V."/>
        </authorList>
    </citation>
    <scope>NUCLEOTIDE SEQUENCE [LARGE SCALE GENOMIC DNA]</scope>
    <source>
        <strain evidence="6">ST1C</strain>
    </source>
</reference>
<keyword evidence="2" id="KW-0479">Metal-binding</keyword>
<dbReference type="GO" id="GO:0048024">
    <property type="term" value="P:regulation of mRNA splicing, via spliceosome"/>
    <property type="evidence" value="ECO:0007669"/>
    <property type="project" value="TreeGrafter"/>
</dbReference>
<protein>
    <submittedName>
        <fullName evidence="6">Uncharacterized protein</fullName>
    </submittedName>
</protein>
<dbReference type="GO" id="GO:0046872">
    <property type="term" value="F:metal ion binding"/>
    <property type="evidence" value="ECO:0007669"/>
    <property type="project" value="UniProtKB-KW"/>
</dbReference>
<feature type="compositionally biased region" description="Basic residues" evidence="4">
    <location>
        <begin position="85"/>
        <end position="100"/>
    </location>
</feature>
<dbReference type="GO" id="GO:0003723">
    <property type="term" value="F:RNA binding"/>
    <property type="evidence" value="ECO:0007669"/>
    <property type="project" value="InterPro"/>
</dbReference>
<evidence type="ECO:0000313" key="7">
    <source>
        <dbReference type="Proteomes" id="UP000324800"/>
    </source>
</evidence>
<feature type="compositionally biased region" description="Acidic residues" evidence="4">
    <location>
        <begin position="28"/>
        <end position="41"/>
    </location>
</feature>
<dbReference type="PANTHER" id="PTHR46528">
    <property type="entry name" value="PROTEIN SON"/>
    <property type="match status" value="1"/>
</dbReference>
<organism evidence="6 7">
    <name type="scientific">Streblomastix strix</name>
    <dbReference type="NCBI Taxonomy" id="222440"/>
    <lineage>
        <taxon>Eukaryota</taxon>
        <taxon>Metamonada</taxon>
        <taxon>Preaxostyla</taxon>
        <taxon>Oxymonadida</taxon>
        <taxon>Streblomastigidae</taxon>
        <taxon>Streblomastix</taxon>
    </lineage>
</organism>
<feature type="region of interest" description="Disordered" evidence="4">
    <location>
        <begin position="1"/>
        <end position="137"/>
    </location>
</feature>
<dbReference type="InterPro" id="IPR035938">
    <property type="entry name" value="Hemerythrin-like_sf"/>
</dbReference>
<dbReference type="AlphaFoldDB" id="A0A5J4UU39"/>
<evidence type="ECO:0000256" key="2">
    <source>
        <dbReference type="ARBA" id="ARBA00022723"/>
    </source>
</evidence>
<feature type="compositionally biased region" description="Basic and acidic residues" evidence="4">
    <location>
        <begin position="626"/>
        <end position="637"/>
    </location>
</feature>
<evidence type="ECO:0000256" key="5">
    <source>
        <dbReference type="SAM" id="Phobius"/>
    </source>
</evidence>
<dbReference type="EMBL" id="SNRW01012421">
    <property type="protein sequence ID" value="KAA6373843.1"/>
    <property type="molecule type" value="Genomic_DNA"/>
</dbReference>
<accession>A0A5J4UU39</accession>
<feature type="compositionally biased region" description="Basic residues" evidence="4">
    <location>
        <begin position="44"/>
        <end position="55"/>
    </location>
</feature>
<keyword evidence="5" id="KW-0472">Membrane</keyword>
<keyword evidence="5" id="KW-1133">Transmembrane helix</keyword>
<dbReference type="Proteomes" id="UP000324800">
    <property type="component" value="Unassembled WGS sequence"/>
</dbReference>
<feature type="compositionally biased region" description="Basic and acidic residues" evidence="4">
    <location>
        <begin position="101"/>
        <end position="116"/>
    </location>
</feature>
<dbReference type="GO" id="GO:0051726">
    <property type="term" value="P:regulation of cell cycle"/>
    <property type="evidence" value="ECO:0007669"/>
    <property type="project" value="InterPro"/>
</dbReference>
<gene>
    <name evidence="6" type="ORF">EZS28_030630</name>
</gene>
<proteinExistence type="inferred from homology"/>
<feature type="transmembrane region" description="Helical" evidence="5">
    <location>
        <begin position="198"/>
        <end position="223"/>
    </location>
</feature>
<dbReference type="InterPro" id="IPR032922">
    <property type="entry name" value="SON"/>
</dbReference>
<evidence type="ECO:0000256" key="4">
    <source>
        <dbReference type="SAM" id="MobiDB-lite"/>
    </source>
</evidence>
<dbReference type="PANTHER" id="PTHR46528:SF1">
    <property type="entry name" value="PROTEIN SON"/>
    <property type="match status" value="1"/>
</dbReference>
<feature type="compositionally biased region" description="Acidic residues" evidence="4">
    <location>
        <begin position="117"/>
        <end position="129"/>
    </location>
</feature>
<evidence type="ECO:0000313" key="6">
    <source>
        <dbReference type="EMBL" id="KAA6373843.1"/>
    </source>
</evidence>
<sequence length="696" mass="81644">QKTKKKSKKRLKDEDDSKRKRKKNKVFDEDDDDDYDDDDEQEQRRKRKKDGKRRRKDEDDEDDDEQKRNKRSKSLRKGLTSKSIKQMKKKKEQKLKKRMQDKKERLDKSMKELKYLEDEDNDDDEDDQDGKETKLLSGNSRLSGKKIVNIKSKEQQALLGCIRKEVEDQKWEDKLLQEETYLQSQHDQIPTPIEPRDFINMTIGLVLCLVINIVQIVLVAFFITEYSNQDTDIVLSGLRIPTLMQIQHFVLRAIYNYSCVETIYPVNFPFVSNPIWQDDSHVSTDRRLVLNLAFRAVTYFNQLHSDVHYGTNPDTLTGDSLVDKLHSSHLSPKENADLLLKQADCYLTNTSCEDAAPNRLFQIDPPIYGLSELISRMRLYVNDIALQDPSKFTEKTNEIRFLISAIRNDLKDGVDQLSEKITENAITLVNDSSDVMIIVAIVSCVVLIGTMLFNSIPWGNHMQGLSDRSHRLLELMPIDESEREMVLLPSMRTGYSKFDQNRKNIIVAGQDLIDAMKMKEDMETIFQTVNMLIVTTLHTFTYEEKEMEDREYEEDKQKKHIEEHILLRQRLTTLGDHLRSETGKTAAVQNVVKKTLKRLFDKHFIETDQAFVEQCIKMEERDTINQRGLDEQVKQKEEEDEEEEGNRKNKMKRKQKDEEEEDDKEERRQKQRSGQKTNRSDNKDQVTSSRRDKGKK</sequence>
<comment type="similarity">
    <text evidence="1">Belongs to the hemerythrin family.</text>
</comment>
<name>A0A5J4UU39_9EUKA</name>
<keyword evidence="3" id="KW-0408">Iron</keyword>
<feature type="transmembrane region" description="Helical" evidence="5">
    <location>
        <begin position="435"/>
        <end position="453"/>
    </location>
</feature>
<keyword evidence="5" id="KW-0812">Transmembrane</keyword>
<feature type="non-terminal residue" evidence="6">
    <location>
        <position position="1"/>
    </location>
</feature>
<comment type="caution">
    <text evidence="6">The sequence shown here is derived from an EMBL/GenBank/DDBJ whole genome shotgun (WGS) entry which is preliminary data.</text>
</comment>
<evidence type="ECO:0000256" key="1">
    <source>
        <dbReference type="ARBA" id="ARBA00010587"/>
    </source>
</evidence>
<feature type="region of interest" description="Disordered" evidence="4">
    <location>
        <begin position="626"/>
        <end position="696"/>
    </location>
</feature>
<feature type="compositionally biased region" description="Basic residues" evidence="4">
    <location>
        <begin position="1"/>
        <end position="10"/>
    </location>
</feature>